<organism evidence="2 3">
    <name type="scientific">Miscanthus lutarioriparius</name>
    <dbReference type="NCBI Taxonomy" id="422564"/>
    <lineage>
        <taxon>Eukaryota</taxon>
        <taxon>Viridiplantae</taxon>
        <taxon>Streptophyta</taxon>
        <taxon>Embryophyta</taxon>
        <taxon>Tracheophyta</taxon>
        <taxon>Spermatophyta</taxon>
        <taxon>Magnoliopsida</taxon>
        <taxon>Liliopsida</taxon>
        <taxon>Poales</taxon>
        <taxon>Poaceae</taxon>
        <taxon>PACMAD clade</taxon>
        <taxon>Panicoideae</taxon>
        <taxon>Andropogonodae</taxon>
        <taxon>Andropogoneae</taxon>
        <taxon>Saccharinae</taxon>
        <taxon>Miscanthus</taxon>
    </lineage>
</organism>
<feature type="region of interest" description="Disordered" evidence="1">
    <location>
        <begin position="93"/>
        <end position="134"/>
    </location>
</feature>
<sequence>MASSSTLKDIPSLIERAIAKLPPDLAAQAVDKKRKARSQDPGWKEVVPAGICRFKQHLAGGYGDAIKCPNPPAIVRKEMAVYLKKSSRTVLVEVPTEDEDEQDAAGAEEPAAVPVPSSGTNVKQAKKIASGYHK</sequence>
<evidence type="ECO:0000313" key="3">
    <source>
        <dbReference type="Proteomes" id="UP000604825"/>
    </source>
</evidence>
<evidence type="ECO:0000313" key="2">
    <source>
        <dbReference type="EMBL" id="CAD6220606.1"/>
    </source>
</evidence>
<gene>
    <name evidence="2" type="ORF">NCGR_LOCUS14062</name>
</gene>
<keyword evidence="3" id="KW-1185">Reference proteome</keyword>
<comment type="caution">
    <text evidence="2">The sequence shown here is derived from an EMBL/GenBank/DDBJ whole genome shotgun (WGS) entry which is preliminary data.</text>
</comment>
<dbReference type="Proteomes" id="UP000604825">
    <property type="component" value="Unassembled WGS sequence"/>
</dbReference>
<dbReference type="EMBL" id="CAJGYO010000003">
    <property type="protein sequence ID" value="CAD6220606.1"/>
    <property type="molecule type" value="Genomic_DNA"/>
</dbReference>
<reference evidence="2" key="1">
    <citation type="submission" date="2020-10" db="EMBL/GenBank/DDBJ databases">
        <authorList>
            <person name="Han B."/>
            <person name="Lu T."/>
            <person name="Zhao Q."/>
            <person name="Huang X."/>
            <person name="Zhao Y."/>
        </authorList>
    </citation>
    <scope>NUCLEOTIDE SEQUENCE</scope>
</reference>
<accession>A0A811NAR1</accession>
<protein>
    <submittedName>
        <fullName evidence="2">Uncharacterized protein</fullName>
    </submittedName>
</protein>
<name>A0A811NAR1_9POAL</name>
<dbReference type="AlphaFoldDB" id="A0A811NAR1"/>
<evidence type="ECO:0000256" key="1">
    <source>
        <dbReference type="SAM" id="MobiDB-lite"/>
    </source>
</evidence>
<dbReference type="OrthoDB" id="696330at2759"/>
<proteinExistence type="predicted"/>